<gene>
    <name evidence="1" type="ORF">D915_011010</name>
</gene>
<keyword evidence="2" id="KW-1185">Reference proteome</keyword>
<dbReference type="AlphaFoldDB" id="A0A4E0RNR6"/>
<reference evidence="1" key="1">
    <citation type="submission" date="2019-03" db="EMBL/GenBank/DDBJ databases">
        <title>Improved annotation for the trematode Fasciola hepatica.</title>
        <authorList>
            <person name="Choi Y.-J."/>
            <person name="Martin J."/>
            <person name="Mitreva M."/>
        </authorList>
    </citation>
    <scope>NUCLEOTIDE SEQUENCE [LARGE SCALE GENOMIC DNA]</scope>
</reference>
<dbReference type="EMBL" id="JXXN02011022">
    <property type="protein sequence ID" value="THD18482.1"/>
    <property type="molecule type" value="Genomic_DNA"/>
</dbReference>
<sequence length="65" mass="7198">MVMEENPDKLAVDFLHFLRSIGLLINLTPEKLHQQAATLYEHLPEIGSSLAVENVPARLTLASDS</sequence>
<name>A0A4E0RNR6_FASHE</name>
<dbReference type="Proteomes" id="UP000230066">
    <property type="component" value="Unassembled WGS sequence"/>
</dbReference>
<accession>A0A4E0RNR6</accession>
<protein>
    <submittedName>
        <fullName evidence="1">Uncharacterized protein</fullName>
    </submittedName>
</protein>
<comment type="caution">
    <text evidence="1">The sequence shown here is derived from an EMBL/GenBank/DDBJ whole genome shotgun (WGS) entry which is preliminary data.</text>
</comment>
<proteinExistence type="predicted"/>
<evidence type="ECO:0000313" key="1">
    <source>
        <dbReference type="EMBL" id="THD18482.1"/>
    </source>
</evidence>
<organism evidence="1 2">
    <name type="scientific">Fasciola hepatica</name>
    <name type="common">Liver fluke</name>
    <dbReference type="NCBI Taxonomy" id="6192"/>
    <lineage>
        <taxon>Eukaryota</taxon>
        <taxon>Metazoa</taxon>
        <taxon>Spiralia</taxon>
        <taxon>Lophotrochozoa</taxon>
        <taxon>Platyhelminthes</taxon>
        <taxon>Trematoda</taxon>
        <taxon>Digenea</taxon>
        <taxon>Plagiorchiida</taxon>
        <taxon>Echinostomata</taxon>
        <taxon>Echinostomatoidea</taxon>
        <taxon>Fasciolidae</taxon>
        <taxon>Fasciola</taxon>
    </lineage>
</organism>
<evidence type="ECO:0000313" key="2">
    <source>
        <dbReference type="Proteomes" id="UP000230066"/>
    </source>
</evidence>